<organism evidence="7 8">
    <name type="scientific">Sphaerotilus microaerophilus</name>
    <dbReference type="NCBI Taxonomy" id="2914710"/>
    <lineage>
        <taxon>Bacteria</taxon>
        <taxon>Pseudomonadati</taxon>
        <taxon>Pseudomonadota</taxon>
        <taxon>Betaproteobacteria</taxon>
        <taxon>Burkholderiales</taxon>
        <taxon>Sphaerotilaceae</taxon>
        <taxon>Sphaerotilus</taxon>
    </lineage>
</organism>
<reference evidence="7" key="1">
    <citation type="submission" date="2022-04" db="EMBL/GenBank/DDBJ databases">
        <title>Whole genome sequence of Sphaerotilus sp. FB-5.</title>
        <authorList>
            <person name="Takeda M."/>
            <person name="Narihara S."/>
            <person name="Akimoto M."/>
            <person name="Akimoto R."/>
            <person name="Nishiyashiki S."/>
            <person name="Murakami T."/>
        </authorList>
    </citation>
    <scope>NUCLEOTIDE SEQUENCE</scope>
    <source>
        <strain evidence="7">FB-5</strain>
    </source>
</reference>
<dbReference type="InterPro" id="IPR003599">
    <property type="entry name" value="Ig_sub"/>
</dbReference>
<feature type="domain" description="Immunoglobulin" evidence="6">
    <location>
        <begin position="132"/>
        <end position="213"/>
    </location>
</feature>
<keyword evidence="2" id="KW-0472">Membrane</keyword>
<feature type="domain" description="Immunoglobulin" evidence="6">
    <location>
        <begin position="39"/>
        <end position="121"/>
    </location>
</feature>
<name>A0ABN6PRU8_9BURK</name>
<accession>A0ABN6PRU8</accession>
<evidence type="ECO:0000256" key="1">
    <source>
        <dbReference type="ARBA" id="ARBA00004479"/>
    </source>
</evidence>
<dbReference type="InterPro" id="IPR036179">
    <property type="entry name" value="Ig-like_dom_sf"/>
</dbReference>
<dbReference type="Proteomes" id="UP001057498">
    <property type="component" value="Chromosome"/>
</dbReference>
<sequence>MRGWGLVLAGVFLGILMTACSSGGGSGGSPENIGIVSQPTDQTVVAGDDVNFSVQVSGEVSGYQWQTSSDGAITWNDIAGATQAAYTRAAVDVSLSGRQYRVQVSGAGGPIYSSAVTLTVSEPAPVSISVQPAAQTVVAGQDASFSVTASGTAIQYQWQSSADGRTWGAISGAHAATLVVNAVAFADGGKQYRVVVSNSLSAVTSAAAGLTVHAAPAAAQITTQPASASVTAGATATFAVVATGTPAPTYQWQRSSNGGSSFSDLSGATSPSYTTPATATADSGTQFRVVVSNTSASVTSQAVTLNVAAAPVAPSFTTQPAAASVTAPAGATFTATASGTPTPTYQWQLSTDGGISFTNINGATGASYTLASTTVANNGQRYRVVATNAAGTTTSNGATLTVAAAPSAVVSSHRLSTTYGHTLAVRADGSVLAWGSNMSGGSGTALGGSAAVVVSGAGSAAAAYAFEDTGNGIGNESVVIQSSGAVQGWGSTSIVGSGLGVYKVASSAQLVSASPFTISQLSGIRDLRLLPNGVTLALKADGTLWLLGGTITYDVVTRIGTVQALQVAGVGAIAALGDAISAGPTAAGIRQAKVPLVDSSGAAKLLTVASTGGSTPVSSGTSLVYTATYSVAAITGLPTVSKVTCSGTFIQWHCLALATDRTVWSWGTIGTHGEMGDGTDVAKTTPFRVAGLASIQDVAATNFASFALTESGSVYSWGNGADIGRAVVTYVGLGDGTPALVTGVSGVAEITVSGADDSGLGIYQRVLVRTGSGAVWGWGDNGRGELGDGTTAFASRPVQAVGVHLN</sequence>
<dbReference type="Gene3D" id="2.130.10.30">
    <property type="entry name" value="Regulator of chromosome condensation 1/beta-lactamase-inhibitor protein II"/>
    <property type="match status" value="2"/>
</dbReference>
<keyword evidence="3" id="KW-1015">Disulfide bond</keyword>
<dbReference type="InterPro" id="IPR051275">
    <property type="entry name" value="Cell_adhesion_signaling"/>
</dbReference>
<evidence type="ECO:0000313" key="8">
    <source>
        <dbReference type="Proteomes" id="UP001057498"/>
    </source>
</evidence>
<dbReference type="PANTHER" id="PTHR11640">
    <property type="entry name" value="NEPHRIN"/>
    <property type="match status" value="1"/>
</dbReference>
<keyword evidence="4" id="KW-0325">Glycoprotein</keyword>
<feature type="domain" description="Immunoglobulin" evidence="6">
    <location>
        <begin position="225"/>
        <end position="308"/>
    </location>
</feature>
<dbReference type="SUPFAM" id="SSF48726">
    <property type="entry name" value="Immunoglobulin"/>
    <property type="match status" value="3"/>
</dbReference>
<keyword evidence="8" id="KW-1185">Reference proteome</keyword>
<dbReference type="InterPro" id="IPR009091">
    <property type="entry name" value="RCC1/BLIP-II"/>
</dbReference>
<evidence type="ECO:0000313" key="7">
    <source>
        <dbReference type="EMBL" id="BDI07343.1"/>
    </source>
</evidence>
<keyword evidence="5" id="KW-0393">Immunoglobulin domain</keyword>
<evidence type="ECO:0000256" key="5">
    <source>
        <dbReference type="ARBA" id="ARBA00023319"/>
    </source>
</evidence>
<dbReference type="SMART" id="SM00409">
    <property type="entry name" value="IG"/>
    <property type="match status" value="4"/>
</dbReference>
<dbReference type="EMBL" id="AP025730">
    <property type="protein sequence ID" value="BDI07343.1"/>
    <property type="molecule type" value="Genomic_DNA"/>
</dbReference>
<feature type="domain" description="Immunoglobulin" evidence="6">
    <location>
        <begin position="322"/>
        <end position="403"/>
    </location>
</feature>
<evidence type="ECO:0000259" key="6">
    <source>
        <dbReference type="SMART" id="SM00409"/>
    </source>
</evidence>
<evidence type="ECO:0000256" key="2">
    <source>
        <dbReference type="ARBA" id="ARBA00023136"/>
    </source>
</evidence>
<dbReference type="InterPro" id="IPR013098">
    <property type="entry name" value="Ig_I-set"/>
</dbReference>
<evidence type="ECO:0000256" key="4">
    <source>
        <dbReference type="ARBA" id="ARBA00023180"/>
    </source>
</evidence>
<dbReference type="Pfam" id="PF07679">
    <property type="entry name" value="I-set"/>
    <property type="match status" value="1"/>
</dbReference>
<dbReference type="SUPFAM" id="SSF50985">
    <property type="entry name" value="RCC1/BLIP-II"/>
    <property type="match status" value="1"/>
</dbReference>
<dbReference type="InterPro" id="IPR013783">
    <property type="entry name" value="Ig-like_fold"/>
</dbReference>
<dbReference type="Pfam" id="PF13540">
    <property type="entry name" value="RCC1_2"/>
    <property type="match status" value="1"/>
</dbReference>
<protein>
    <recommendedName>
        <fullName evidence="6">Immunoglobulin domain-containing protein</fullName>
    </recommendedName>
</protein>
<dbReference type="Gene3D" id="2.60.40.10">
    <property type="entry name" value="Immunoglobulins"/>
    <property type="match status" value="4"/>
</dbReference>
<evidence type="ECO:0000256" key="3">
    <source>
        <dbReference type="ARBA" id="ARBA00023157"/>
    </source>
</evidence>
<gene>
    <name evidence="7" type="ORF">CATMQ487_43130</name>
</gene>
<proteinExistence type="predicted"/>
<comment type="subcellular location">
    <subcellularLocation>
        <location evidence="1">Membrane</location>
        <topology evidence="1">Single-pass type I membrane protein</topology>
    </subcellularLocation>
</comment>